<reference evidence="1" key="1">
    <citation type="submission" date="2019-03" db="EMBL/GenBank/DDBJ databases">
        <authorList>
            <person name="Danneels B."/>
        </authorList>
    </citation>
    <scope>NUCLEOTIDE SEQUENCE</scope>
</reference>
<dbReference type="EMBL" id="CAADHY010000032">
    <property type="protein sequence ID" value="VFR33676.1"/>
    <property type="molecule type" value="Genomic_DNA"/>
</dbReference>
<name>A0A484Q7E4_9ZZZZ</name>
<organism evidence="1">
    <name type="scientific">plant metagenome</name>
    <dbReference type="NCBI Taxonomy" id="1297885"/>
    <lineage>
        <taxon>unclassified sequences</taxon>
        <taxon>metagenomes</taxon>
        <taxon>organismal metagenomes</taxon>
    </lineage>
</organism>
<evidence type="ECO:0000313" key="1">
    <source>
        <dbReference type="EMBL" id="VFR33676.1"/>
    </source>
</evidence>
<dbReference type="AlphaFoldDB" id="A0A484Q7E4"/>
<protein>
    <submittedName>
        <fullName evidence="1">Uncharacterized protein</fullName>
    </submittedName>
</protein>
<proteinExistence type="predicted"/>
<accession>A0A484Q7E4</accession>
<gene>
    <name evidence="1" type="ORF">AMP9_2938</name>
</gene>
<sequence>MDYWVFDDAQYGVVYDGTQALFQVFKAGSTELAFDSRMRYMKFMGMILAGKDLVPGPYTYGGAKPALIQASHVFEEAADIVRPGPIPEWAFFLSGIYPSTSGSSVSFSAVSGASGLSQSDPPSYYASAEQTAFTVIDVLNM</sequence>